<dbReference type="OMA" id="CLAIEYE"/>
<dbReference type="GO" id="GO:0000712">
    <property type="term" value="P:resolution of meiotic recombination intermediates"/>
    <property type="evidence" value="ECO:0007669"/>
    <property type="project" value="TreeGrafter"/>
</dbReference>
<evidence type="ECO:0000259" key="4">
    <source>
        <dbReference type="Pfam" id="PF08585"/>
    </source>
</evidence>
<dbReference type="Pfam" id="PF08585">
    <property type="entry name" value="RMI1_N_C"/>
    <property type="match status" value="1"/>
</dbReference>
<evidence type="ECO:0000313" key="6">
    <source>
        <dbReference type="RefSeq" id="XP_027202493.1"/>
    </source>
</evidence>
<dbReference type="PANTHER" id="PTHR14790">
    <property type="entry name" value="RECQ-MEDIATED GENOME INSTABILITY PROTEIN 1 RMI1"/>
    <property type="match status" value="1"/>
</dbReference>
<dbReference type="SMART" id="SM01161">
    <property type="entry name" value="DUF1767"/>
    <property type="match status" value="1"/>
</dbReference>
<dbReference type="GO" id="GO:0000724">
    <property type="term" value="P:double-strand break repair via homologous recombination"/>
    <property type="evidence" value="ECO:0007669"/>
    <property type="project" value="TreeGrafter"/>
</dbReference>
<sequence>MTLSGNLEKLKQFFHDNHANVKPEWFEQKLCFDSSSTNINDFNKIFQQWLNEDWIETNEWCSKSLPDELNLNLFNIEKQTFNGYFILQVEKMIDISRPLPTKINVRKNVKAKLKEKQRKMNDNKDDELENGEEKPETKGKKNQNLAKFYGYGRRLWQFCLTDGYQKCLAIEYEPINWLKQSIIGHKILLYGSFDVYMGTILLKASNIKLLSTTATATTIPKLTSSNSIDLNEILEDYDVELQMEALSNQDDTWKS</sequence>
<dbReference type="InParanoid" id="A0A6P6YAL9"/>
<evidence type="ECO:0000256" key="2">
    <source>
        <dbReference type="ARBA" id="ARBA00018987"/>
    </source>
</evidence>
<dbReference type="RefSeq" id="XP_027202493.1">
    <property type="nucleotide sequence ID" value="XM_027346692.1"/>
</dbReference>
<proteinExistence type="inferred from homology"/>
<dbReference type="GO" id="GO:0016604">
    <property type="term" value="C:nuclear body"/>
    <property type="evidence" value="ECO:0007669"/>
    <property type="project" value="TreeGrafter"/>
</dbReference>
<dbReference type="Gene3D" id="2.40.50.770">
    <property type="entry name" value="RecQ-mediated genome instability protein Rmi1, C-terminal domain"/>
    <property type="match status" value="1"/>
</dbReference>
<name>A0A6P6YAL9_DERPT</name>
<dbReference type="AlphaFoldDB" id="A0A6P6YAL9"/>
<dbReference type="GeneID" id="113796419"/>
<evidence type="ECO:0000256" key="3">
    <source>
        <dbReference type="SAM" id="MobiDB-lite"/>
    </source>
</evidence>
<feature type="domain" description="RecQ mediated genome instability protein 1 OB-fold" evidence="4">
    <location>
        <begin position="77"/>
        <end position="211"/>
    </location>
</feature>
<dbReference type="PANTHER" id="PTHR14790:SF15">
    <property type="entry name" value="RECQ-MEDIATED GENOME INSTABILITY PROTEIN 1"/>
    <property type="match status" value="1"/>
</dbReference>
<reference evidence="6" key="1">
    <citation type="submission" date="2025-08" db="UniProtKB">
        <authorList>
            <consortium name="RefSeq"/>
        </authorList>
    </citation>
    <scope>IDENTIFICATION</scope>
    <source>
        <strain evidence="6">Airmid</strain>
    </source>
</reference>
<feature type="region of interest" description="Disordered" evidence="3">
    <location>
        <begin position="114"/>
        <end position="139"/>
    </location>
</feature>
<dbReference type="InterPro" id="IPR013894">
    <property type="entry name" value="RMI1_OB"/>
</dbReference>
<evidence type="ECO:0000313" key="5">
    <source>
        <dbReference type="Proteomes" id="UP000515146"/>
    </source>
</evidence>
<feature type="compositionally biased region" description="Basic and acidic residues" evidence="3">
    <location>
        <begin position="114"/>
        <end position="123"/>
    </location>
</feature>
<dbReference type="OrthoDB" id="341511at2759"/>
<comment type="similarity">
    <text evidence="1">Belongs to the RMI1 family.</text>
</comment>
<dbReference type="InterPro" id="IPR042470">
    <property type="entry name" value="RMI1_N_C_sf"/>
</dbReference>
<keyword evidence="5" id="KW-1185">Reference proteome</keyword>
<gene>
    <name evidence="6" type="primary">LOC113796419</name>
</gene>
<evidence type="ECO:0000256" key="1">
    <source>
        <dbReference type="ARBA" id="ARBA00006395"/>
    </source>
</evidence>
<protein>
    <recommendedName>
        <fullName evidence="2">RecQ-mediated genome instability protein 1</fullName>
    </recommendedName>
</protein>
<organism evidence="5 6">
    <name type="scientific">Dermatophagoides pteronyssinus</name>
    <name type="common">European house dust mite</name>
    <dbReference type="NCBI Taxonomy" id="6956"/>
    <lineage>
        <taxon>Eukaryota</taxon>
        <taxon>Metazoa</taxon>
        <taxon>Ecdysozoa</taxon>
        <taxon>Arthropoda</taxon>
        <taxon>Chelicerata</taxon>
        <taxon>Arachnida</taxon>
        <taxon>Acari</taxon>
        <taxon>Acariformes</taxon>
        <taxon>Sarcoptiformes</taxon>
        <taxon>Astigmata</taxon>
        <taxon>Psoroptidia</taxon>
        <taxon>Analgoidea</taxon>
        <taxon>Pyroglyphidae</taxon>
        <taxon>Dermatophagoidinae</taxon>
        <taxon>Dermatophagoides</taxon>
    </lineage>
</organism>
<dbReference type="Proteomes" id="UP000515146">
    <property type="component" value="Unplaced"/>
</dbReference>
<dbReference type="KEGG" id="dpte:113796419"/>
<accession>A0A6P6YAL9</accession>
<dbReference type="GO" id="GO:0031422">
    <property type="term" value="C:RecQ family helicase-topoisomerase III complex"/>
    <property type="evidence" value="ECO:0007669"/>
    <property type="project" value="TreeGrafter"/>
</dbReference>